<comment type="similarity">
    <text evidence="1">Belongs to the UPF0235 family.</text>
</comment>
<dbReference type="Proteomes" id="UP000177195">
    <property type="component" value="Unassembled WGS sequence"/>
</dbReference>
<proteinExistence type="inferred from homology"/>
<organism evidence="2 3">
    <name type="scientific">Candidatus Nomurabacteria bacterium RIFCSPLOWO2_02_FULL_42_17</name>
    <dbReference type="NCBI Taxonomy" id="1801789"/>
    <lineage>
        <taxon>Bacteria</taxon>
        <taxon>Candidatus Nomuraibacteriota</taxon>
    </lineage>
</organism>
<evidence type="ECO:0000313" key="3">
    <source>
        <dbReference type="Proteomes" id="UP000177195"/>
    </source>
</evidence>
<gene>
    <name evidence="2" type="ORF">A3I25_02205</name>
</gene>
<dbReference type="PANTHER" id="PTHR13420:SF7">
    <property type="entry name" value="UPF0235 PROTEIN C15ORF40"/>
    <property type="match status" value="1"/>
</dbReference>
<dbReference type="Gene3D" id="3.30.1200.10">
    <property type="entry name" value="YggU-like"/>
    <property type="match status" value="1"/>
</dbReference>
<comment type="caution">
    <text evidence="2">The sequence shown here is derived from an EMBL/GenBank/DDBJ whole genome shotgun (WGS) entry which is preliminary data.</text>
</comment>
<dbReference type="NCBIfam" id="TIGR00251">
    <property type="entry name" value="DUF167 family protein"/>
    <property type="match status" value="1"/>
</dbReference>
<dbReference type="InterPro" id="IPR003746">
    <property type="entry name" value="DUF167"/>
</dbReference>
<evidence type="ECO:0000256" key="1">
    <source>
        <dbReference type="ARBA" id="ARBA00010364"/>
    </source>
</evidence>
<dbReference type="EMBL" id="MFVN01000004">
    <property type="protein sequence ID" value="OGI97620.1"/>
    <property type="molecule type" value="Genomic_DNA"/>
</dbReference>
<dbReference type="AlphaFoldDB" id="A0A1F6XU02"/>
<dbReference type="PANTHER" id="PTHR13420">
    <property type="entry name" value="UPF0235 PROTEIN C15ORF40"/>
    <property type="match status" value="1"/>
</dbReference>
<dbReference type="InterPro" id="IPR036591">
    <property type="entry name" value="YggU-like_sf"/>
</dbReference>
<reference evidence="2 3" key="1">
    <citation type="journal article" date="2016" name="Nat. Commun.">
        <title>Thousands of microbial genomes shed light on interconnected biogeochemical processes in an aquifer system.</title>
        <authorList>
            <person name="Anantharaman K."/>
            <person name="Brown C.T."/>
            <person name="Hug L.A."/>
            <person name="Sharon I."/>
            <person name="Castelle C.J."/>
            <person name="Probst A.J."/>
            <person name="Thomas B.C."/>
            <person name="Singh A."/>
            <person name="Wilkins M.J."/>
            <person name="Karaoz U."/>
            <person name="Brodie E.L."/>
            <person name="Williams K.H."/>
            <person name="Hubbard S.S."/>
            <person name="Banfield J.F."/>
        </authorList>
    </citation>
    <scope>NUCLEOTIDE SEQUENCE [LARGE SCALE GENOMIC DNA]</scope>
</reference>
<dbReference type="SUPFAM" id="SSF69786">
    <property type="entry name" value="YggU-like"/>
    <property type="match status" value="1"/>
</dbReference>
<protein>
    <submittedName>
        <fullName evidence="2">Uncharacterized protein</fullName>
    </submittedName>
</protein>
<dbReference type="SMART" id="SM01152">
    <property type="entry name" value="DUF167"/>
    <property type="match status" value="1"/>
</dbReference>
<evidence type="ECO:0000313" key="2">
    <source>
        <dbReference type="EMBL" id="OGI97620.1"/>
    </source>
</evidence>
<dbReference type="Pfam" id="PF02594">
    <property type="entry name" value="DUF167"/>
    <property type="match status" value="1"/>
</dbReference>
<name>A0A1F6XU02_9BACT</name>
<accession>A0A1F6XU02</accession>
<sequence>MKLFIFAKPGAKEDSVKKINDTHFAVTVREPPIQGRANKAIIKTLAEFLGISPSRLNMVLGHTNKQKVIEII</sequence>
<dbReference type="GO" id="GO:0005737">
    <property type="term" value="C:cytoplasm"/>
    <property type="evidence" value="ECO:0007669"/>
    <property type="project" value="TreeGrafter"/>
</dbReference>